<feature type="transmembrane region" description="Helical" evidence="1">
    <location>
        <begin position="148"/>
        <end position="165"/>
    </location>
</feature>
<evidence type="ECO:0000313" key="3">
    <source>
        <dbReference type="Proteomes" id="UP000051166"/>
    </source>
</evidence>
<keyword evidence="3" id="KW-1185">Reference proteome</keyword>
<keyword evidence="1" id="KW-1133">Transmembrane helix</keyword>
<feature type="transmembrane region" description="Helical" evidence="1">
    <location>
        <begin position="303"/>
        <end position="321"/>
    </location>
</feature>
<dbReference type="Proteomes" id="UP000051166">
    <property type="component" value="Unassembled WGS sequence"/>
</dbReference>
<feature type="transmembrane region" description="Helical" evidence="1">
    <location>
        <begin position="509"/>
        <end position="527"/>
    </location>
</feature>
<feature type="transmembrane region" description="Helical" evidence="1">
    <location>
        <begin position="212"/>
        <end position="233"/>
    </location>
</feature>
<dbReference type="PATRIC" id="fig|1423801.4.peg.1752"/>
<feature type="transmembrane region" description="Helical" evidence="1">
    <location>
        <begin position="6"/>
        <end position="26"/>
    </location>
</feature>
<keyword evidence="1" id="KW-0812">Transmembrane</keyword>
<feature type="transmembrane region" description="Helical" evidence="1">
    <location>
        <begin position="274"/>
        <end position="296"/>
    </location>
</feature>
<dbReference type="STRING" id="1423801.FD50_GL001714"/>
<proteinExistence type="predicted"/>
<sequence length="543" mass="61344">MKVVPAFYMLFFALMTTIPAFTKGMFKLNYDGQFHLARFQSIYEALAHGQLPPLVNLIGLSQHGLAVNGMYPWLTGLIFVIPKFLTSNYLHALFLGFILLNLVTMASCYFLLKAIISKKWVRFLGVALYQFNAYHLSLMYSRVSLGEALAYAFLPIVLLGCLKIWKNAPFGWAYLGLGMGLIANTHVLSLLLAVIMLCLFEIVRAFKRELKLVELSALLKAGIAAILVAFYSLTNIFRLSAANSMINPSGPWLTIKPEALWTALLNNTINEDPLSFNMGPLPTALVLILTIMLFLNKRGHWRIWAGLAFTTFIMTFSWFPWQLVGSQIHFFSIQFMGRVLSFTSLFLTMAVASYFEEERFNHQILSYCTVALLLITGVSAVHTYHSTQTNDGYKIWANSAQIKESIFHSFLSSDYAPTISKTNRQSALVLSQGVTLQAKKQTYNKMQLRLTTKSERYYQLPLARYNGVHYQLVINGKKIKRLTEKSLTVFLKKGNNTLTLSSTAAGTDYLSLMVSVLAFLLTMGIIVRPKELSWFLKQKFAKK</sequence>
<feature type="transmembrane region" description="Helical" evidence="1">
    <location>
        <begin position="91"/>
        <end position="112"/>
    </location>
</feature>
<feature type="transmembrane region" description="Helical" evidence="1">
    <location>
        <begin position="171"/>
        <end position="200"/>
    </location>
</feature>
<keyword evidence="1" id="KW-0472">Membrane</keyword>
<evidence type="ECO:0008006" key="4">
    <source>
        <dbReference type="Google" id="ProtNLM"/>
    </source>
</evidence>
<evidence type="ECO:0000256" key="1">
    <source>
        <dbReference type="SAM" id="Phobius"/>
    </source>
</evidence>
<organism evidence="2 3">
    <name type="scientific">Liquorilactobacillus satsumensis DSM 16230 = JCM 12392</name>
    <dbReference type="NCBI Taxonomy" id="1423801"/>
    <lineage>
        <taxon>Bacteria</taxon>
        <taxon>Bacillati</taxon>
        <taxon>Bacillota</taxon>
        <taxon>Bacilli</taxon>
        <taxon>Lactobacillales</taxon>
        <taxon>Lactobacillaceae</taxon>
        <taxon>Liquorilactobacillus</taxon>
    </lineage>
</organism>
<name>A0A0R1V1V3_9LACO</name>
<feature type="transmembrane region" description="Helical" evidence="1">
    <location>
        <begin position="364"/>
        <end position="384"/>
    </location>
</feature>
<dbReference type="EMBL" id="AZFQ01000053">
    <property type="protein sequence ID" value="KRL97160.1"/>
    <property type="molecule type" value="Genomic_DNA"/>
</dbReference>
<gene>
    <name evidence="2" type="ORF">FD50_GL001714</name>
</gene>
<accession>A0A0R1V1V3</accession>
<protein>
    <recommendedName>
        <fullName evidence="4">Membrane protein 6-pyruvoyl-tetrahydropterin synthase-related domain-containing protein</fullName>
    </recommendedName>
</protein>
<reference evidence="2 3" key="1">
    <citation type="journal article" date="2015" name="Genome Announc.">
        <title>Expanding the biotechnology potential of lactobacilli through comparative genomics of 213 strains and associated genera.</title>
        <authorList>
            <person name="Sun Z."/>
            <person name="Harris H.M."/>
            <person name="McCann A."/>
            <person name="Guo C."/>
            <person name="Argimon S."/>
            <person name="Zhang W."/>
            <person name="Yang X."/>
            <person name="Jeffery I.B."/>
            <person name="Cooney J.C."/>
            <person name="Kagawa T.F."/>
            <person name="Liu W."/>
            <person name="Song Y."/>
            <person name="Salvetti E."/>
            <person name="Wrobel A."/>
            <person name="Rasinkangas P."/>
            <person name="Parkhill J."/>
            <person name="Rea M.C."/>
            <person name="O'Sullivan O."/>
            <person name="Ritari J."/>
            <person name="Douillard F.P."/>
            <person name="Paul Ross R."/>
            <person name="Yang R."/>
            <person name="Briner A.E."/>
            <person name="Felis G.E."/>
            <person name="de Vos W.M."/>
            <person name="Barrangou R."/>
            <person name="Klaenhammer T.R."/>
            <person name="Caufield P.W."/>
            <person name="Cui Y."/>
            <person name="Zhang H."/>
            <person name="O'Toole P.W."/>
        </authorList>
    </citation>
    <scope>NUCLEOTIDE SEQUENCE [LARGE SCALE GENOMIC DNA]</scope>
    <source>
        <strain evidence="2 3">DSM 16230</strain>
    </source>
</reference>
<evidence type="ECO:0000313" key="2">
    <source>
        <dbReference type="EMBL" id="KRL97160.1"/>
    </source>
</evidence>
<comment type="caution">
    <text evidence="2">The sequence shown here is derived from an EMBL/GenBank/DDBJ whole genome shotgun (WGS) entry which is preliminary data.</text>
</comment>
<feature type="transmembrane region" description="Helical" evidence="1">
    <location>
        <begin position="333"/>
        <end position="352"/>
    </location>
</feature>
<dbReference type="AlphaFoldDB" id="A0A0R1V1V3"/>